<dbReference type="HOGENOM" id="CLU_3118764_0_0_4"/>
<accession>F5S7H1</accession>
<keyword evidence="2" id="KW-1185">Reference proteome</keyword>
<evidence type="ECO:0000313" key="1">
    <source>
        <dbReference type="EMBL" id="EGK08953.1"/>
    </source>
</evidence>
<protein>
    <submittedName>
        <fullName evidence="1">Uncharacterized protein</fullName>
    </submittedName>
</protein>
<dbReference type="AlphaFoldDB" id="F5S7H1"/>
<name>F5S7H1_KINKI</name>
<sequence length="50" mass="5584">MAIYRDLSGYQPDLQFSGSEQVQIAHTTVNKNKCVYIFSGSLHTFSGCLK</sequence>
<evidence type="ECO:0000313" key="2">
    <source>
        <dbReference type="Proteomes" id="UP000004207"/>
    </source>
</evidence>
<reference evidence="1 2" key="1">
    <citation type="submission" date="2011-04" db="EMBL/GenBank/DDBJ databases">
        <authorList>
            <person name="Muzny D."/>
            <person name="Qin X."/>
            <person name="Deng J."/>
            <person name="Jiang H."/>
            <person name="Liu Y."/>
            <person name="Qu J."/>
            <person name="Song X.-Z."/>
            <person name="Zhang L."/>
            <person name="Thornton R."/>
            <person name="Coyle M."/>
            <person name="Francisco L."/>
            <person name="Jackson L."/>
            <person name="Javaid M."/>
            <person name="Korchina V."/>
            <person name="Kovar C."/>
            <person name="Mata R."/>
            <person name="Mathew T."/>
            <person name="Ngo R."/>
            <person name="Nguyen L."/>
            <person name="Nguyen N."/>
            <person name="Okwuonu G."/>
            <person name="Ongeri F."/>
            <person name="Pham C."/>
            <person name="Simmons D."/>
            <person name="Wilczek-Boney K."/>
            <person name="Hale W."/>
            <person name="Jakkamsetti A."/>
            <person name="Pham P."/>
            <person name="Ruth R."/>
            <person name="San Lucas F."/>
            <person name="Warren J."/>
            <person name="Zhang J."/>
            <person name="Zhao Z."/>
            <person name="Zhou C."/>
            <person name="Zhu D."/>
            <person name="Lee S."/>
            <person name="Bess C."/>
            <person name="Blankenburg K."/>
            <person name="Forbes L."/>
            <person name="Fu Q."/>
            <person name="Gubbala S."/>
            <person name="Hirani K."/>
            <person name="Jayaseelan J.C."/>
            <person name="Lara F."/>
            <person name="Munidasa M."/>
            <person name="Palculict T."/>
            <person name="Patil S."/>
            <person name="Pu L.-L."/>
            <person name="Saada N."/>
            <person name="Tang L."/>
            <person name="Weissenberger G."/>
            <person name="Zhu Y."/>
            <person name="Hemphill L."/>
            <person name="Shang Y."/>
            <person name="Youmans B."/>
            <person name="Ayvaz T."/>
            <person name="Ross M."/>
            <person name="Santibanez J."/>
            <person name="Aqrawi P."/>
            <person name="Gross S."/>
            <person name="Joshi V."/>
            <person name="Fowler G."/>
            <person name="Nazareth L."/>
            <person name="Reid J."/>
            <person name="Worley K."/>
            <person name="Petrosino J."/>
            <person name="Highlander S."/>
            <person name="Gibbs R."/>
        </authorList>
    </citation>
    <scope>NUCLEOTIDE SEQUENCE [LARGE SCALE GENOMIC DNA]</scope>
    <source>
        <strain evidence="1 2">ATCC 23330</strain>
    </source>
</reference>
<dbReference type="EMBL" id="AFHS01000038">
    <property type="protein sequence ID" value="EGK08953.1"/>
    <property type="molecule type" value="Genomic_DNA"/>
</dbReference>
<gene>
    <name evidence="1" type="ORF">HMPREF0476_1154</name>
</gene>
<organism evidence="1 2">
    <name type="scientific">Kingella kingae ATCC 23330</name>
    <dbReference type="NCBI Taxonomy" id="887327"/>
    <lineage>
        <taxon>Bacteria</taxon>
        <taxon>Pseudomonadati</taxon>
        <taxon>Pseudomonadota</taxon>
        <taxon>Betaproteobacteria</taxon>
        <taxon>Neisseriales</taxon>
        <taxon>Neisseriaceae</taxon>
        <taxon>Kingella</taxon>
    </lineage>
</organism>
<dbReference type="Proteomes" id="UP000004207">
    <property type="component" value="Unassembled WGS sequence"/>
</dbReference>
<comment type="caution">
    <text evidence="1">The sequence shown here is derived from an EMBL/GenBank/DDBJ whole genome shotgun (WGS) entry which is preliminary data.</text>
</comment>
<proteinExistence type="predicted"/>